<dbReference type="PANTHER" id="PTHR33866:SF2">
    <property type="entry name" value="S-ADENOSYLMETHIONINE DECARBOXYLASE PROENZYME"/>
    <property type="match status" value="1"/>
</dbReference>
<comment type="caution">
    <text evidence="10">The sequence shown here is derived from an EMBL/GenBank/DDBJ whole genome shotgun (WGS) entry which is preliminary data.</text>
</comment>
<dbReference type="GO" id="GO:0005829">
    <property type="term" value="C:cytosol"/>
    <property type="evidence" value="ECO:0007669"/>
    <property type="project" value="TreeGrafter"/>
</dbReference>
<keyword evidence="5" id="KW-0620">Polyamine biosynthesis</keyword>
<dbReference type="Proteomes" id="UP000033774">
    <property type="component" value="Unassembled WGS sequence"/>
</dbReference>
<dbReference type="Gene3D" id="3.60.90.10">
    <property type="entry name" value="S-adenosylmethionine decarboxylase"/>
    <property type="match status" value="1"/>
</dbReference>
<proteinExistence type="predicted"/>
<dbReference type="Pfam" id="PF02675">
    <property type="entry name" value="AdoMet_dc"/>
    <property type="match status" value="1"/>
</dbReference>
<evidence type="ECO:0000313" key="11">
    <source>
        <dbReference type="Proteomes" id="UP000033774"/>
    </source>
</evidence>
<evidence type="ECO:0000256" key="1">
    <source>
        <dbReference type="ARBA" id="ARBA00001928"/>
    </source>
</evidence>
<keyword evidence="9" id="KW-0670">Pyruvate</keyword>
<dbReference type="EMBL" id="LAJY01001011">
    <property type="protein sequence ID" value="KJV05747.1"/>
    <property type="molecule type" value="Genomic_DNA"/>
</dbReference>
<evidence type="ECO:0000256" key="4">
    <source>
        <dbReference type="ARBA" id="ARBA00023066"/>
    </source>
</evidence>
<evidence type="ECO:0000256" key="9">
    <source>
        <dbReference type="ARBA" id="ARBA00023317"/>
    </source>
</evidence>
<dbReference type="InterPro" id="IPR003826">
    <property type="entry name" value="AdoMetDC_fam_prok"/>
</dbReference>
<dbReference type="AlphaFoldDB" id="A0A0F3IGD0"/>
<name>A0A0F3IGD0_9PROT</name>
<evidence type="ECO:0000256" key="2">
    <source>
        <dbReference type="ARBA" id="ARBA00022793"/>
    </source>
</evidence>
<protein>
    <recommendedName>
        <fullName evidence="12">S-adenosylmethionine decarboxylase</fullName>
    </recommendedName>
</protein>
<evidence type="ECO:0000313" key="10">
    <source>
        <dbReference type="EMBL" id="KJV05747.1"/>
    </source>
</evidence>
<evidence type="ECO:0008006" key="12">
    <source>
        <dbReference type="Google" id="ProtNLM"/>
    </source>
</evidence>
<keyword evidence="8" id="KW-0704">Schiff base</keyword>
<dbReference type="PANTHER" id="PTHR33866">
    <property type="entry name" value="S-ADENOSYLMETHIONINE DECARBOXYLASE PROENZYME"/>
    <property type="match status" value="1"/>
</dbReference>
<keyword evidence="2" id="KW-0210">Decarboxylase</keyword>
<organism evidence="10 11">
    <name type="scientific">Elstera litoralis</name>
    <dbReference type="NCBI Taxonomy" id="552518"/>
    <lineage>
        <taxon>Bacteria</taxon>
        <taxon>Pseudomonadati</taxon>
        <taxon>Pseudomonadota</taxon>
        <taxon>Alphaproteobacteria</taxon>
        <taxon>Rhodospirillales</taxon>
        <taxon>Rhodospirillaceae</taxon>
        <taxon>Elstera</taxon>
    </lineage>
</organism>
<keyword evidence="11" id="KW-1185">Reference proteome</keyword>
<keyword evidence="3" id="KW-0068">Autocatalytic cleavage</keyword>
<dbReference type="GO" id="GO:0004014">
    <property type="term" value="F:adenosylmethionine decarboxylase activity"/>
    <property type="evidence" value="ECO:0007669"/>
    <property type="project" value="InterPro"/>
</dbReference>
<dbReference type="GO" id="GO:0008295">
    <property type="term" value="P:spermidine biosynthetic process"/>
    <property type="evidence" value="ECO:0007669"/>
    <property type="project" value="UniProtKB-KW"/>
</dbReference>
<evidence type="ECO:0000256" key="3">
    <source>
        <dbReference type="ARBA" id="ARBA00022813"/>
    </source>
</evidence>
<comment type="cofactor">
    <cofactor evidence="1">
        <name>pyruvate</name>
        <dbReference type="ChEBI" id="CHEBI:15361"/>
    </cofactor>
</comment>
<dbReference type="RefSeq" id="WP_045777637.1">
    <property type="nucleotide sequence ID" value="NZ_LAJY01001011.1"/>
</dbReference>
<dbReference type="OrthoDB" id="9793120at2"/>
<evidence type="ECO:0000256" key="8">
    <source>
        <dbReference type="ARBA" id="ARBA00023270"/>
    </source>
</evidence>
<evidence type="ECO:0000256" key="5">
    <source>
        <dbReference type="ARBA" id="ARBA00023115"/>
    </source>
</evidence>
<reference evidence="10 11" key="1">
    <citation type="submission" date="2015-03" db="EMBL/GenBank/DDBJ databases">
        <title>Draft genome sequence of Elstera litoralis.</title>
        <authorList>
            <person name="Rahalkar M.C."/>
            <person name="Dhakephalkar P.K."/>
            <person name="Pore S.D."/>
            <person name="Arora P."/>
            <person name="Kapse N.G."/>
            <person name="Pandit P.S."/>
        </authorList>
    </citation>
    <scope>NUCLEOTIDE SEQUENCE [LARGE SCALE GENOMIC DNA]</scope>
    <source>
        <strain evidence="10 11">Dia-1</strain>
    </source>
</reference>
<evidence type="ECO:0000256" key="6">
    <source>
        <dbReference type="ARBA" id="ARBA00023145"/>
    </source>
</evidence>
<accession>A0A0F3IGD0</accession>
<sequence length="142" mass="15786">MQVHKHLIVRANIAIPPSQADTEAVTEWLNNLIHKIGMKVLMGPYAKYCPVIGNKGLTAAAIIETSHIVLHSWDECIPAVMQLDVYSCSEFEIGTIINELKSFSPIKIEYKFLDRSENLTEISSGELAGDHVVEGYLEPQHA</sequence>
<keyword evidence="7" id="KW-0456">Lyase</keyword>
<dbReference type="InterPro" id="IPR016067">
    <property type="entry name" value="S-AdoMet_deCO2ase_core"/>
</dbReference>
<dbReference type="SUPFAM" id="SSF56276">
    <property type="entry name" value="S-adenosylmethionine decarboxylase"/>
    <property type="match status" value="1"/>
</dbReference>
<gene>
    <name evidence="10" type="ORF">VZ95_21220</name>
</gene>
<evidence type="ECO:0000256" key="7">
    <source>
        <dbReference type="ARBA" id="ARBA00023239"/>
    </source>
</evidence>
<keyword evidence="6" id="KW-0865">Zymogen</keyword>
<keyword evidence="4" id="KW-0745">Spermidine biosynthesis</keyword>